<dbReference type="OrthoDB" id="5424234at2759"/>
<feature type="region of interest" description="Disordered" evidence="1">
    <location>
        <begin position="120"/>
        <end position="402"/>
    </location>
</feature>
<evidence type="ECO:0000313" key="2">
    <source>
        <dbReference type="EMBL" id="KND89853.1"/>
    </source>
</evidence>
<feature type="compositionally biased region" description="Basic and acidic residues" evidence="1">
    <location>
        <begin position="275"/>
        <end position="285"/>
    </location>
</feature>
<evidence type="ECO:0008006" key="4">
    <source>
        <dbReference type="Google" id="ProtNLM"/>
    </source>
</evidence>
<evidence type="ECO:0000256" key="1">
    <source>
        <dbReference type="SAM" id="MobiDB-lite"/>
    </source>
</evidence>
<dbReference type="Proteomes" id="UP000036947">
    <property type="component" value="Unassembled WGS sequence"/>
</dbReference>
<dbReference type="EMBL" id="LFRF01000016">
    <property type="protein sequence ID" value="KND89853.1"/>
    <property type="molecule type" value="Genomic_DNA"/>
</dbReference>
<keyword evidence="3" id="KW-1185">Reference proteome</keyword>
<feature type="compositionally biased region" description="Low complexity" evidence="1">
    <location>
        <begin position="135"/>
        <end position="149"/>
    </location>
</feature>
<dbReference type="AlphaFoldDB" id="A0A0L0N6V9"/>
<proteinExistence type="predicted"/>
<protein>
    <recommendedName>
        <fullName evidence="4">Nitrogen regulatory protein areA GATA-like domain-containing protein</fullName>
    </recommendedName>
</protein>
<dbReference type="STRING" id="1163406.A0A0L0N6V9"/>
<feature type="compositionally biased region" description="Polar residues" evidence="1">
    <location>
        <begin position="191"/>
        <end position="200"/>
    </location>
</feature>
<comment type="caution">
    <text evidence="2">The sequence shown here is derived from an EMBL/GenBank/DDBJ whole genome shotgun (WGS) entry which is preliminary data.</text>
</comment>
<gene>
    <name evidence="2" type="ORF">TOPH_05426</name>
</gene>
<evidence type="ECO:0000313" key="3">
    <source>
        <dbReference type="Proteomes" id="UP000036947"/>
    </source>
</evidence>
<organism evidence="2 3">
    <name type="scientific">Tolypocladium ophioglossoides (strain CBS 100239)</name>
    <name type="common">Snaketongue truffleclub</name>
    <name type="synonym">Elaphocordyceps ophioglossoides</name>
    <dbReference type="NCBI Taxonomy" id="1163406"/>
    <lineage>
        <taxon>Eukaryota</taxon>
        <taxon>Fungi</taxon>
        <taxon>Dikarya</taxon>
        <taxon>Ascomycota</taxon>
        <taxon>Pezizomycotina</taxon>
        <taxon>Sordariomycetes</taxon>
        <taxon>Hypocreomycetidae</taxon>
        <taxon>Hypocreales</taxon>
        <taxon>Ophiocordycipitaceae</taxon>
        <taxon>Tolypocladium</taxon>
    </lineage>
</organism>
<reference evidence="2 3" key="1">
    <citation type="journal article" date="2015" name="BMC Genomics">
        <title>The genome of the truffle-parasite Tolypocladium ophioglossoides and the evolution of antifungal peptaibiotics.</title>
        <authorList>
            <person name="Quandt C.A."/>
            <person name="Bushley K.E."/>
            <person name="Spatafora J.W."/>
        </authorList>
    </citation>
    <scope>NUCLEOTIDE SEQUENCE [LARGE SCALE GENOMIC DNA]</scope>
    <source>
        <strain evidence="2 3">CBS 100239</strain>
    </source>
</reference>
<name>A0A0L0N6V9_TOLOC</name>
<sequence length="497" mass="52675">MESGVPMILPKGIVINTTNIYKEVASYPTVPADKVWEYWHVYTVTNKKLKDPTARRLENFWWQVWGSDRRFLSGRTLARLYEDISVGPTIVPLQGPPNRWEGPDVPPLTRRMILAHLNQEQNEQPNRVSPPPFAKPSDTSAKSLSSSASKPPPPHPILKKSRGPSASGPRPTARFVSPHESASEDDKDSEFPSSGSTATTGLEMALVASKKKSPTATKKFVAASTAAAKRRPLLPRKTSPRSPRLSAVGSRDGDLSLGSRTAGLPRPISPIPERTPNHVGRESHGVEGSISQAPRLSAKALGKRPAVPRRVVTENEGHGTGHGPLSASMGGQAATGRGHAALPVLHSPTSNASHPRASSGAVKATTGIAGSPSIEAAPAMGRSQSHNGHGCPSDRIHTRNPSQGLFTGATASTTNIAAQGTIIDQSGSLTTSSVFGTSLNDTFLPSRPSASSLLELRLTPTQPGPSASVPMGRTRSQLTLLLERDKTRIGDKLRFGG</sequence>
<accession>A0A0L0N6V9</accession>